<comment type="subcellular location">
    <subcellularLocation>
        <location evidence="1 6">Cytoplasm</location>
    </subcellularLocation>
</comment>
<accession>A0A2A5AZP1</accession>
<comment type="function">
    <text evidence="5 6">Responsible for the release of ribosomes from messenger RNA at the termination of protein biosynthesis. May increase the efficiency of translation by recycling ribosomes from one round of translation to another.</text>
</comment>
<evidence type="ECO:0000313" key="9">
    <source>
        <dbReference type="EMBL" id="PCJ24571.1"/>
    </source>
</evidence>
<evidence type="ECO:0000256" key="4">
    <source>
        <dbReference type="ARBA" id="ARBA00022917"/>
    </source>
</evidence>
<evidence type="ECO:0000256" key="6">
    <source>
        <dbReference type="HAMAP-Rule" id="MF_00040"/>
    </source>
</evidence>
<gene>
    <name evidence="6" type="primary">frr</name>
    <name evidence="9" type="ORF">COA96_09260</name>
</gene>
<dbReference type="AlphaFoldDB" id="A0A2A5AZP1"/>
<evidence type="ECO:0000313" key="10">
    <source>
        <dbReference type="Proteomes" id="UP000218327"/>
    </source>
</evidence>
<evidence type="ECO:0000256" key="1">
    <source>
        <dbReference type="ARBA" id="ARBA00004496"/>
    </source>
</evidence>
<reference evidence="10" key="1">
    <citation type="submission" date="2017-08" db="EMBL/GenBank/DDBJ databases">
        <title>A dynamic microbial community with high functional redundancy inhabits the cold, oxic subseafloor aquifer.</title>
        <authorList>
            <person name="Tully B.J."/>
            <person name="Wheat C.G."/>
            <person name="Glazer B.T."/>
            <person name="Huber J.A."/>
        </authorList>
    </citation>
    <scope>NUCLEOTIDE SEQUENCE [LARGE SCALE GENOMIC DNA]</scope>
</reference>
<evidence type="ECO:0000256" key="2">
    <source>
        <dbReference type="ARBA" id="ARBA00005912"/>
    </source>
</evidence>
<dbReference type="InterPro" id="IPR036191">
    <property type="entry name" value="RRF_sf"/>
</dbReference>
<keyword evidence="7" id="KW-0175">Coiled coil</keyword>
<evidence type="ECO:0000259" key="8">
    <source>
        <dbReference type="Pfam" id="PF01765"/>
    </source>
</evidence>
<dbReference type="HAMAP" id="MF_00040">
    <property type="entry name" value="RRF"/>
    <property type="match status" value="1"/>
</dbReference>
<dbReference type="SUPFAM" id="SSF55194">
    <property type="entry name" value="Ribosome recycling factor, RRF"/>
    <property type="match status" value="1"/>
</dbReference>
<dbReference type="FunFam" id="3.30.1360.40:FF:000001">
    <property type="entry name" value="Ribosome-recycling factor"/>
    <property type="match status" value="1"/>
</dbReference>
<dbReference type="InterPro" id="IPR023584">
    <property type="entry name" value="Ribosome_recyc_fac_dom"/>
</dbReference>
<dbReference type="Gene3D" id="1.10.132.20">
    <property type="entry name" value="Ribosome-recycling factor"/>
    <property type="match status" value="1"/>
</dbReference>
<dbReference type="GO" id="GO:0002184">
    <property type="term" value="P:cytoplasmic translational termination"/>
    <property type="evidence" value="ECO:0007669"/>
    <property type="project" value="TreeGrafter"/>
</dbReference>
<dbReference type="NCBIfam" id="TIGR00496">
    <property type="entry name" value="frr"/>
    <property type="match status" value="1"/>
</dbReference>
<evidence type="ECO:0000256" key="7">
    <source>
        <dbReference type="SAM" id="Coils"/>
    </source>
</evidence>
<comment type="caution">
    <text evidence="9">The sequence shown here is derived from an EMBL/GenBank/DDBJ whole genome shotgun (WGS) entry which is preliminary data.</text>
</comment>
<keyword evidence="3 6" id="KW-0963">Cytoplasm</keyword>
<dbReference type="EMBL" id="NVVJ01000025">
    <property type="protein sequence ID" value="PCJ24571.1"/>
    <property type="molecule type" value="Genomic_DNA"/>
</dbReference>
<comment type="similarity">
    <text evidence="2 6">Belongs to the RRF family.</text>
</comment>
<dbReference type="CDD" id="cd00520">
    <property type="entry name" value="RRF"/>
    <property type="match status" value="1"/>
</dbReference>
<dbReference type="Gene3D" id="3.30.1360.40">
    <property type="match status" value="1"/>
</dbReference>
<dbReference type="Proteomes" id="UP000218327">
    <property type="component" value="Unassembled WGS sequence"/>
</dbReference>
<sequence length="185" mass="20869">MINEIVSDAEDRMQKSVGSLEDAFKKIRTGRAHPSILDSVMVSYYGTDTPLSQLANVNVEDGRSLIVSPWEKPLLGDIEKAIMKSDLGLNPSNNGDTLRVPMPPLTEETRKEYTKQAKKEAENARVAIRNIRRDANSDLKGLEKEKEISEDEQRRAEDNVQKLTDKYIAVIESTYQAKETDLLTF</sequence>
<feature type="coiled-coil region" evidence="7">
    <location>
        <begin position="114"/>
        <end position="166"/>
    </location>
</feature>
<protein>
    <recommendedName>
        <fullName evidence="6">Ribosome-recycling factor</fullName>
        <shortName evidence="6">RRF</shortName>
    </recommendedName>
    <alternativeName>
        <fullName evidence="6">Ribosome-releasing factor</fullName>
    </alternativeName>
</protein>
<dbReference type="InterPro" id="IPR002661">
    <property type="entry name" value="Ribosome_recyc_fac"/>
</dbReference>
<dbReference type="GO" id="GO:0005829">
    <property type="term" value="C:cytosol"/>
    <property type="evidence" value="ECO:0007669"/>
    <property type="project" value="GOC"/>
</dbReference>
<evidence type="ECO:0000256" key="5">
    <source>
        <dbReference type="ARBA" id="ARBA00025050"/>
    </source>
</evidence>
<keyword evidence="4 6" id="KW-0648">Protein biosynthesis</keyword>
<dbReference type="GO" id="GO:0043023">
    <property type="term" value="F:ribosomal large subunit binding"/>
    <property type="evidence" value="ECO:0007669"/>
    <property type="project" value="TreeGrafter"/>
</dbReference>
<dbReference type="Pfam" id="PF01765">
    <property type="entry name" value="RRF"/>
    <property type="match status" value="1"/>
</dbReference>
<feature type="domain" description="Ribosome recycling factor" evidence="8">
    <location>
        <begin position="20"/>
        <end position="183"/>
    </location>
</feature>
<evidence type="ECO:0000256" key="3">
    <source>
        <dbReference type="ARBA" id="ARBA00022490"/>
    </source>
</evidence>
<organism evidence="9 10">
    <name type="scientific">SAR86 cluster bacterium</name>
    <dbReference type="NCBI Taxonomy" id="2030880"/>
    <lineage>
        <taxon>Bacteria</taxon>
        <taxon>Pseudomonadati</taxon>
        <taxon>Pseudomonadota</taxon>
        <taxon>Gammaproteobacteria</taxon>
        <taxon>SAR86 cluster</taxon>
    </lineage>
</organism>
<dbReference type="PANTHER" id="PTHR20982:SF3">
    <property type="entry name" value="MITOCHONDRIAL RIBOSOME RECYCLING FACTOR PSEUDO 1"/>
    <property type="match status" value="1"/>
</dbReference>
<dbReference type="PANTHER" id="PTHR20982">
    <property type="entry name" value="RIBOSOME RECYCLING FACTOR"/>
    <property type="match status" value="1"/>
</dbReference>
<dbReference type="FunFam" id="1.10.132.20:FF:000001">
    <property type="entry name" value="Ribosome-recycling factor"/>
    <property type="match status" value="1"/>
</dbReference>
<name>A0A2A5AZP1_9GAMM</name>
<proteinExistence type="inferred from homology"/>